<name>A0A5B7CHN5_PORTR</name>
<accession>A0A5B7CHN5</accession>
<proteinExistence type="predicted"/>
<comment type="caution">
    <text evidence="1">The sequence shown here is derived from an EMBL/GenBank/DDBJ whole genome shotgun (WGS) entry which is preliminary data.</text>
</comment>
<dbReference type="EMBL" id="VSRR010000043">
    <property type="protein sequence ID" value="MPC08775.1"/>
    <property type="molecule type" value="Genomic_DNA"/>
</dbReference>
<evidence type="ECO:0000313" key="2">
    <source>
        <dbReference type="Proteomes" id="UP000324222"/>
    </source>
</evidence>
<organism evidence="1 2">
    <name type="scientific">Portunus trituberculatus</name>
    <name type="common">Swimming crab</name>
    <name type="synonym">Neptunus trituberculatus</name>
    <dbReference type="NCBI Taxonomy" id="210409"/>
    <lineage>
        <taxon>Eukaryota</taxon>
        <taxon>Metazoa</taxon>
        <taxon>Ecdysozoa</taxon>
        <taxon>Arthropoda</taxon>
        <taxon>Crustacea</taxon>
        <taxon>Multicrustacea</taxon>
        <taxon>Malacostraca</taxon>
        <taxon>Eumalacostraca</taxon>
        <taxon>Eucarida</taxon>
        <taxon>Decapoda</taxon>
        <taxon>Pleocyemata</taxon>
        <taxon>Brachyura</taxon>
        <taxon>Eubrachyura</taxon>
        <taxon>Portunoidea</taxon>
        <taxon>Portunidae</taxon>
        <taxon>Portuninae</taxon>
        <taxon>Portunus</taxon>
    </lineage>
</organism>
<dbReference type="Proteomes" id="UP000324222">
    <property type="component" value="Unassembled WGS sequence"/>
</dbReference>
<protein>
    <submittedName>
        <fullName evidence="1">Uncharacterized protein</fullName>
    </submittedName>
</protein>
<reference evidence="1 2" key="1">
    <citation type="submission" date="2019-05" db="EMBL/GenBank/DDBJ databases">
        <title>Another draft genome of Portunus trituberculatus and its Hox gene families provides insights of decapod evolution.</title>
        <authorList>
            <person name="Jeong J.-H."/>
            <person name="Song I."/>
            <person name="Kim S."/>
            <person name="Choi T."/>
            <person name="Kim D."/>
            <person name="Ryu S."/>
            <person name="Kim W."/>
        </authorList>
    </citation>
    <scope>NUCLEOTIDE SEQUENCE [LARGE SCALE GENOMIC DNA]</scope>
    <source>
        <tissue evidence="1">Muscle</tissue>
    </source>
</reference>
<evidence type="ECO:0000313" key="1">
    <source>
        <dbReference type="EMBL" id="MPC08775.1"/>
    </source>
</evidence>
<keyword evidence="2" id="KW-1185">Reference proteome</keyword>
<dbReference type="AlphaFoldDB" id="A0A5B7CHN5"/>
<sequence>MRLDGVLGRKRRQNPHCLRPGRIRTWILWGQLPGVAEGKGAEEWREGTDIYRSSLPSLLLVAAADNEAFPNSLMEVAAAGMYYRLNCEMLDHIFHETLDV</sequence>
<gene>
    <name evidence="1" type="ORF">E2C01_001366</name>
</gene>